<accession>A0A0A0M0V9</accession>
<dbReference type="Proteomes" id="UP000029981">
    <property type="component" value="Chromosome 1"/>
</dbReference>
<dbReference type="STRING" id="3659.A0A0A0M0V9"/>
<name>A0A0A0M0V9_CUCSA</name>
<evidence type="ECO:0000313" key="2">
    <source>
        <dbReference type="Proteomes" id="UP000029981"/>
    </source>
</evidence>
<keyword evidence="2" id="KW-1185">Reference proteome</keyword>
<reference evidence="1 2" key="2">
    <citation type="journal article" date="2009" name="PLoS ONE">
        <title>An integrated genetic and cytogenetic map of the cucumber genome.</title>
        <authorList>
            <person name="Ren Y."/>
            <person name="Zhang Z."/>
            <person name="Liu J."/>
            <person name="Staub J.E."/>
            <person name="Han Y."/>
            <person name="Cheng Z."/>
            <person name="Li X."/>
            <person name="Lu J."/>
            <person name="Miao H."/>
            <person name="Kang H."/>
            <person name="Xie B."/>
            <person name="Gu X."/>
            <person name="Wang X."/>
            <person name="Du Y."/>
            <person name="Jin W."/>
            <person name="Huang S."/>
        </authorList>
    </citation>
    <scope>NUCLEOTIDE SEQUENCE [LARGE SCALE GENOMIC DNA]</scope>
    <source>
        <strain evidence="2">cv. 9930</strain>
    </source>
</reference>
<gene>
    <name evidence="1" type="ORF">Csa_1G704840</name>
</gene>
<protein>
    <submittedName>
        <fullName evidence="1">Uncharacterized protein</fullName>
    </submittedName>
</protein>
<dbReference type="EMBL" id="CM002922">
    <property type="protein sequence ID" value="KGN66889.1"/>
    <property type="molecule type" value="Genomic_DNA"/>
</dbReference>
<sequence>MAIQEVIKYKIRVFTQLRSLALELNHFLKFFSMIDRYKHQQLRIGLVSPQQISAWANKILPTLQQVLPSTLISICRDSPPESSC</sequence>
<proteinExistence type="predicted"/>
<evidence type="ECO:0000313" key="1">
    <source>
        <dbReference type="EMBL" id="KGN66889.1"/>
    </source>
</evidence>
<organism evidence="1 2">
    <name type="scientific">Cucumis sativus</name>
    <name type="common">Cucumber</name>
    <dbReference type="NCBI Taxonomy" id="3659"/>
    <lineage>
        <taxon>Eukaryota</taxon>
        <taxon>Viridiplantae</taxon>
        <taxon>Streptophyta</taxon>
        <taxon>Embryophyta</taxon>
        <taxon>Tracheophyta</taxon>
        <taxon>Spermatophyta</taxon>
        <taxon>Magnoliopsida</taxon>
        <taxon>eudicotyledons</taxon>
        <taxon>Gunneridae</taxon>
        <taxon>Pentapetalae</taxon>
        <taxon>rosids</taxon>
        <taxon>fabids</taxon>
        <taxon>Cucurbitales</taxon>
        <taxon>Cucurbitaceae</taxon>
        <taxon>Benincaseae</taxon>
        <taxon>Cucumis</taxon>
    </lineage>
</organism>
<dbReference type="Gramene" id="KGN66889">
    <property type="protein sequence ID" value="KGN66889"/>
    <property type="gene ID" value="Csa_1G704840"/>
</dbReference>
<reference evidence="1 2" key="3">
    <citation type="journal article" date="2010" name="BMC Genomics">
        <title>Transcriptome sequencing and comparative analysis of cucumber flowers with different sex types.</title>
        <authorList>
            <person name="Guo S."/>
            <person name="Zheng Y."/>
            <person name="Joung J.G."/>
            <person name="Liu S."/>
            <person name="Zhang Z."/>
            <person name="Crasta O.R."/>
            <person name="Sobral B.W."/>
            <person name="Xu Y."/>
            <person name="Huang S."/>
            <person name="Fei Z."/>
        </authorList>
    </citation>
    <scope>NUCLEOTIDE SEQUENCE [LARGE SCALE GENOMIC DNA]</scope>
    <source>
        <strain evidence="2">cv. 9930</strain>
    </source>
</reference>
<reference evidence="1 2" key="1">
    <citation type="journal article" date="2009" name="Nat. Genet.">
        <title>The genome of the cucumber, Cucumis sativus L.</title>
        <authorList>
            <person name="Huang S."/>
            <person name="Li R."/>
            <person name="Zhang Z."/>
            <person name="Li L."/>
            <person name="Gu X."/>
            <person name="Fan W."/>
            <person name="Lucas W.J."/>
            <person name="Wang X."/>
            <person name="Xie B."/>
            <person name="Ni P."/>
            <person name="Ren Y."/>
            <person name="Zhu H."/>
            <person name="Li J."/>
            <person name="Lin K."/>
            <person name="Jin W."/>
            <person name="Fei Z."/>
            <person name="Li G."/>
            <person name="Staub J."/>
            <person name="Kilian A."/>
            <person name="van der Vossen E.A."/>
            <person name="Wu Y."/>
            <person name="Guo J."/>
            <person name="He J."/>
            <person name="Jia Z."/>
            <person name="Ren Y."/>
            <person name="Tian G."/>
            <person name="Lu Y."/>
            <person name="Ruan J."/>
            <person name="Qian W."/>
            <person name="Wang M."/>
            <person name="Huang Q."/>
            <person name="Li B."/>
            <person name="Xuan Z."/>
            <person name="Cao J."/>
            <person name="Asan"/>
            <person name="Wu Z."/>
            <person name="Zhang J."/>
            <person name="Cai Q."/>
            <person name="Bai Y."/>
            <person name="Zhao B."/>
            <person name="Han Y."/>
            <person name="Li Y."/>
            <person name="Li X."/>
            <person name="Wang S."/>
            <person name="Shi Q."/>
            <person name="Liu S."/>
            <person name="Cho W.K."/>
            <person name="Kim J.Y."/>
            <person name="Xu Y."/>
            <person name="Heller-Uszynska K."/>
            <person name="Miao H."/>
            <person name="Cheng Z."/>
            <person name="Zhang S."/>
            <person name="Wu J."/>
            <person name="Yang Y."/>
            <person name="Kang H."/>
            <person name="Li M."/>
            <person name="Liang H."/>
            <person name="Ren X."/>
            <person name="Shi Z."/>
            <person name="Wen M."/>
            <person name="Jian M."/>
            <person name="Yang H."/>
            <person name="Zhang G."/>
            <person name="Yang Z."/>
            <person name="Chen R."/>
            <person name="Liu S."/>
            <person name="Li J."/>
            <person name="Ma L."/>
            <person name="Liu H."/>
            <person name="Zhou Y."/>
            <person name="Zhao J."/>
            <person name="Fang X."/>
            <person name="Li G."/>
            <person name="Fang L."/>
            <person name="Li Y."/>
            <person name="Liu D."/>
            <person name="Zheng H."/>
            <person name="Zhang Y."/>
            <person name="Qin N."/>
            <person name="Li Z."/>
            <person name="Yang G."/>
            <person name="Yang S."/>
            <person name="Bolund L."/>
            <person name="Kristiansen K."/>
            <person name="Zheng H."/>
            <person name="Li S."/>
            <person name="Zhang X."/>
            <person name="Yang H."/>
            <person name="Wang J."/>
            <person name="Sun R."/>
            <person name="Zhang B."/>
            <person name="Jiang S."/>
            <person name="Wang J."/>
            <person name="Du Y."/>
            <person name="Li S."/>
        </authorList>
    </citation>
    <scope>NUCLEOTIDE SEQUENCE [LARGE SCALE GENOMIC DNA]</scope>
    <source>
        <strain evidence="2">cv. 9930</strain>
    </source>
</reference>
<reference evidence="1 2" key="4">
    <citation type="journal article" date="2011" name="BMC Genomics">
        <title>RNA-Seq improves annotation of protein-coding genes in the cucumber genome.</title>
        <authorList>
            <person name="Li Z."/>
            <person name="Zhang Z."/>
            <person name="Yan P."/>
            <person name="Huang S."/>
            <person name="Fei Z."/>
            <person name="Lin K."/>
        </authorList>
    </citation>
    <scope>NUCLEOTIDE SEQUENCE [LARGE SCALE GENOMIC DNA]</scope>
    <source>
        <strain evidence="2">cv. 9930</strain>
    </source>
</reference>
<dbReference type="AlphaFoldDB" id="A0A0A0M0V9"/>